<dbReference type="Proteomes" id="UP001642464">
    <property type="component" value="Unassembled WGS sequence"/>
</dbReference>
<dbReference type="Pfam" id="PF00013">
    <property type="entry name" value="KH_1"/>
    <property type="match status" value="2"/>
</dbReference>
<keyword evidence="7" id="KW-1185">Reference proteome</keyword>
<evidence type="ECO:0000256" key="3">
    <source>
        <dbReference type="SAM" id="MobiDB-lite"/>
    </source>
</evidence>
<proteinExistence type="predicted"/>
<dbReference type="EMBL" id="CAXAMM010014880">
    <property type="protein sequence ID" value="CAK9034878.1"/>
    <property type="molecule type" value="Genomic_DNA"/>
</dbReference>
<keyword evidence="2" id="KW-0694">RNA-binding</keyword>
<accession>A0ABP0L6X9</accession>
<dbReference type="CDD" id="cd00105">
    <property type="entry name" value="KH-I"/>
    <property type="match status" value="1"/>
</dbReference>
<feature type="domain" description="K Homology" evidence="4">
    <location>
        <begin position="1"/>
        <end position="74"/>
    </location>
</feature>
<dbReference type="SMART" id="SM00322">
    <property type="entry name" value="KH"/>
    <property type="match status" value="2"/>
</dbReference>
<dbReference type="PANTHER" id="PTHR10288">
    <property type="entry name" value="KH DOMAIN CONTAINING RNA BINDING PROTEIN"/>
    <property type="match status" value="1"/>
</dbReference>
<dbReference type="PROSITE" id="PS50084">
    <property type="entry name" value="KH_TYPE_1"/>
    <property type="match status" value="2"/>
</dbReference>
<evidence type="ECO:0000313" key="6">
    <source>
        <dbReference type="EMBL" id="CAK9034932.1"/>
    </source>
</evidence>
<evidence type="ECO:0000313" key="7">
    <source>
        <dbReference type="Proteomes" id="UP001642464"/>
    </source>
</evidence>
<reference evidence="6 7" key="1">
    <citation type="submission" date="2024-02" db="EMBL/GenBank/DDBJ databases">
        <authorList>
            <person name="Chen Y."/>
            <person name="Shah S."/>
            <person name="Dougan E. K."/>
            <person name="Thang M."/>
            <person name="Chan C."/>
        </authorList>
    </citation>
    <scope>NUCLEOTIDE SEQUENCE [LARGE SCALE GENOMIC DNA]</scope>
</reference>
<protein>
    <submittedName>
        <fullName evidence="6">RNA-binding protein Nova-1 (Neuro-oncological ventral antigen 1) (Ventral neuron-specific protein 1)</fullName>
    </submittedName>
</protein>
<dbReference type="EMBL" id="CAXAMM010014892">
    <property type="protein sequence ID" value="CAK9034932.1"/>
    <property type="molecule type" value="Genomic_DNA"/>
</dbReference>
<evidence type="ECO:0000256" key="2">
    <source>
        <dbReference type="PROSITE-ProRule" id="PRU00117"/>
    </source>
</evidence>
<feature type="region of interest" description="Disordered" evidence="3">
    <location>
        <begin position="182"/>
        <end position="235"/>
    </location>
</feature>
<dbReference type="InterPro" id="IPR004087">
    <property type="entry name" value="KH_dom"/>
</dbReference>
<evidence type="ECO:0000256" key="1">
    <source>
        <dbReference type="ARBA" id="ARBA00022737"/>
    </source>
</evidence>
<dbReference type="SUPFAM" id="SSF54791">
    <property type="entry name" value="Eukaryotic type KH-domain (KH-domain type I)"/>
    <property type="match status" value="2"/>
</dbReference>
<comment type="caution">
    <text evidence="6">The sequence shown here is derived from an EMBL/GenBank/DDBJ whole genome shotgun (WGS) entry which is preliminary data.</text>
</comment>
<organism evidence="6 7">
    <name type="scientific">Durusdinium trenchii</name>
    <dbReference type="NCBI Taxonomy" id="1381693"/>
    <lineage>
        <taxon>Eukaryota</taxon>
        <taxon>Sar</taxon>
        <taxon>Alveolata</taxon>
        <taxon>Dinophyceae</taxon>
        <taxon>Suessiales</taxon>
        <taxon>Symbiodiniaceae</taxon>
        <taxon>Durusdinium</taxon>
    </lineage>
</organism>
<sequence length="336" mass="34620">MEVPYRCLVPADSVSFIIGKGGATIRQMSETCGATLSILKEGEAPATLADKIVIIAGSVHAKDAACREVIYKLRQMQGVKDLEPGVFVIIIPQISVPVVIGTKGAQIKAIMEKSGAEINVGREAIIGMPDQPISINGTVDQVVLAVSGVNSVLQDMMDRGKLKESDFRKIDIGAAPMTADTAMASWPSSSGHGGHGNAPTQQNGTQNTSVASVSGSGGTNGSGLGGGGATSMPSFPGAEGDVGGMGKSEQAFFSALQASGINSAELTILLPSELLHTVLVPRGIMSEVAQRSGSRIDVGAEGPAKMLQVTLHGQMVGNAMAALLLQEKVLQWQSMK</sequence>
<evidence type="ECO:0000313" key="5">
    <source>
        <dbReference type="EMBL" id="CAK9034878.1"/>
    </source>
</evidence>
<name>A0ABP0L6X9_9DINO</name>
<dbReference type="InterPro" id="IPR036612">
    <property type="entry name" value="KH_dom_type_1_sf"/>
</dbReference>
<feature type="compositionally biased region" description="Gly residues" evidence="3">
    <location>
        <begin position="215"/>
        <end position="229"/>
    </location>
</feature>
<dbReference type="InterPro" id="IPR004088">
    <property type="entry name" value="KH_dom_type_1"/>
</dbReference>
<gene>
    <name evidence="5" type="ORF">SCF082_LOCUS21039</name>
    <name evidence="6" type="ORF">SCF082_LOCUS21073</name>
</gene>
<feature type="domain" description="K Homology" evidence="4">
    <location>
        <begin position="83"/>
        <end position="154"/>
    </location>
</feature>
<keyword evidence="1" id="KW-0677">Repeat</keyword>
<dbReference type="Gene3D" id="3.30.1370.10">
    <property type="entry name" value="K Homology domain, type 1"/>
    <property type="match status" value="2"/>
</dbReference>
<evidence type="ECO:0000259" key="4">
    <source>
        <dbReference type="SMART" id="SM00322"/>
    </source>
</evidence>